<evidence type="ECO:0000256" key="1">
    <source>
        <dbReference type="SAM" id="Phobius"/>
    </source>
</evidence>
<evidence type="ECO:0000313" key="3">
    <source>
        <dbReference type="Proteomes" id="UP000637643"/>
    </source>
</evidence>
<gene>
    <name evidence="2" type="ORF">GCM10010912_58990</name>
</gene>
<dbReference type="Proteomes" id="UP000637643">
    <property type="component" value="Unassembled WGS sequence"/>
</dbReference>
<proteinExistence type="predicted"/>
<keyword evidence="3" id="KW-1185">Reference proteome</keyword>
<accession>A0A917D1D2</accession>
<dbReference type="EMBL" id="BMKR01000041">
    <property type="protein sequence ID" value="GGG06564.1"/>
    <property type="molecule type" value="Genomic_DNA"/>
</dbReference>
<organism evidence="2 3">
    <name type="scientific">Paenibacillus albidus</name>
    <dbReference type="NCBI Taxonomy" id="2041023"/>
    <lineage>
        <taxon>Bacteria</taxon>
        <taxon>Bacillati</taxon>
        <taxon>Bacillota</taxon>
        <taxon>Bacilli</taxon>
        <taxon>Bacillales</taxon>
        <taxon>Paenibacillaceae</taxon>
        <taxon>Paenibacillus</taxon>
    </lineage>
</organism>
<reference evidence="2" key="1">
    <citation type="journal article" date="2014" name="Int. J. Syst. Evol. Microbiol.">
        <title>Complete genome sequence of Corynebacterium casei LMG S-19264T (=DSM 44701T), isolated from a smear-ripened cheese.</title>
        <authorList>
            <consortium name="US DOE Joint Genome Institute (JGI-PGF)"/>
            <person name="Walter F."/>
            <person name="Albersmeier A."/>
            <person name="Kalinowski J."/>
            <person name="Ruckert C."/>
        </authorList>
    </citation>
    <scope>NUCLEOTIDE SEQUENCE</scope>
    <source>
        <strain evidence="2">CGMCC 1.16134</strain>
    </source>
</reference>
<evidence type="ECO:0000313" key="2">
    <source>
        <dbReference type="EMBL" id="GGG06564.1"/>
    </source>
</evidence>
<keyword evidence="1" id="KW-0472">Membrane</keyword>
<keyword evidence="1" id="KW-1133">Transmembrane helix</keyword>
<feature type="transmembrane region" description="Helical" evidence="1">
    <location>
        <begin position="12"/>
        <end position="42"/>
    </location>
</feature>
<keyword evidence="1" id="KW-0812">Transmembrane</keyword>
<dbReference type="AlphaFoldDB" id="A0A917D1D2"/>
<sequence length="66" mass="7236">MNKIALKGSMLIGSLGIFLIDALPASTVTFIIFFTGMVALYLGNVVMRALQNQKTKPIDMLIDRGY</sequence>
<name>A0A917D1D2_9BACL</name>
<protein>
    <submittedName>
        <fullName evidence="2">Uncharacterized protein</fullName>
    </submittedName>
</protein>
<comment type="caution">
    <text evidence="2">The sequence shown here is derived from an EMBL/GenBank/DDBJ whole genome shotgun (WGS) entry which is preliminary data.</text>
</comment>
<reference evidence="2" key="2">
    <citation type="submission" date="2020-09" db="EMBL/GenBank/DDBJ databases">
        <authorList>
            <person name="Sun Q."/>
            <person name="Zhou Y."/>
        </authorList>
    </citation>
    <scope>NUCLEOTIDE SEQUENCE</scope>
    <source>
        <strain evidence="2">CGMCC 1.16134</strain>
    </source>
</reference>